<organism evidence="2 3">
    <name type="scientific">Lingula anatina</name>
    <name type="common">Brachiopod</name>
    <name type="synonym">Lingula unguis</name>
    <dbReference type="NCBI Taxonomy" id="7574"/>
    <lineage>
        <taxon>Eukaryota</taxon>
        <taxon>Metazoa</taxon>
        <taxon>Spiralia</taxon>
        <taxon>Lophotrochozoa</taxon>
        <taxon>Brachiopoda</taxon>
        <taxon>Linguliformea</taxon>
        <taxon>Lingulata</taxon>
        <taxon>Lingulida</taxon>
        <taxon>Linguloidea</taxon>
        <taxon>Lingulidae</taxon>
        <taxon>Lingula</taxon>
    </lineage>
</organism>
<sequence length="185" mass="20831">MAQLKTFVAWAVFILTPFDHPGYSKVYEVICADPKPKVDHCLKGTSTSEEECSQIHTGDTTLTPLKGKVQEPLLPALIPSLFSNVPPVINFVLPGQQREAFPDSIKSRLFWYKSGSPLISSIAFASGYTLTDDDNMWVGRYTGCFPPSETHMFKTITPNKKKWEHPHQLVNTDRTIQSFKCTLMH</sequence>
<protein>
    <submittedName>
        <fullName evidence="3">Uncharacterized protein LOC106180901</fullName>
    </submittedName>
</protein>
<dbReference type="RefSeq" id="XP_013420534.1">
    <property type="nucleotide sequence ID" value="XM_013565080.1"/>
</dbReference>
<dbReference type="InParanoid" id="A0A1S3KDK0"/>
<name>A0A1S3KDK0_LINAN</name>
<proteinExistence type="predicted"/>
<keyword evidence="1" id="KW-0732">Signal</keyword>
<evidence type="ECO:0000256" key="1">
    <source>
        <dbReference type="SAM" id="SignalP"/>
    </source>
</evidence>
<feature type="chain" id="PRO_5010237368" evidence="1">
    <location>
        <begin position="25"/>
        <end position="185"/>
    </location>
</feature>
<evidence type="ECO:0000313" key="2">
    <source>
        <dbReference type="Proteomes" id="UP000085678"/>
    </source>
</evidence>
<dbReference type="Proteomes" id="UP000085678">
    <property type="component" value="Unplaced"/>
</dbReference>
<keyword evidence="2" id="KW-1185">Reference proteome</keyword>
<reference evidence="3" key="1">
    <citation type="submission" date="2025-08" db="UniProtKB">
        <authorList>
            <consortium name="RefSeq"/>
        </authorList>
    </citation>
    <scope>IDENTIFICATION</scope>
    <source>
        <tissue evidence="3">Gonads</tissue>
    </source>
</reference>
<dbReference type="AlphaFoldDB" id="A0A1S3KDK0"/>
<accession>A0A1S3KDK0</accession>
<gene>
    <name evidence="3" type="primary">LOC106180901</name>
</gene>
<dbReference type="GeneID" id="106180901"/>
<evidence type="ECO:0000313" key="3">
    <source>
        <dbReference type="RefSeq" id="XP_013420534.1"/>
    </source>
</evidence>
<dbReference type="KEGG" id="lak:106180901"/>
<feature type="signal peptide" evidence="1">
    <location>
        <begin position="1"/>
        <end position="24"/>
    </location>
</feature>